<protein>
    <submittedName>
        <fullName evidence="9">Soluble guanylate cyclase 88E</fullName>
    </submittedName>
</protein>
<evidence type="ECO:0000256" key="4">
    <source>
        <dbReference type="ARBA" id="ARBA00022989"/>
    </source>
</evidence>
<evidence type="ECO:0000256" key="3">
    <source>
        <dbReference type="ARBA" id="ARBA00022741"/>
    </source>
</evidence>
<dbReference type="EMBL" id="JAWJWE010000036">
    <property type="protein sequence ID" value="KAK6628489.1"/>
    <property type="molecule type" value="Genomic_DNA"/>
</dbReference>
<keyword evidence="7" id="KW-0456">Lyase</keyword>
<accession>A0AAN8NYM5</accession>
<comment type="caution">
    <text evidence="9">The sequence shown here is derived from an EMBL/GenBank/DDBJ whole genome shotgun (WGS) entry which is preliminary data.</text>
</comment>
<dbReference type="PROSITE" id="PS50125">
    <property type="entry name" value="GUANYLATE_CYCLASE_2"/>
    <property type="match status" value="1"/>
</dbReference>
<dbReference type="GO" id="GO:0005886">
    <property type="term" value="C:plasma membrane"/>
    <property type="evidence" value="ECO:0007669"/>
    <property type="project" value="TreeGrafter"/>
</dbReference>
<dbReference type="Pfam" id="PF00211">
    <property type="entry name" value="Guanylate_cyc"/>
    <property type="match status" value="1"/>
</dbReference>
<evidence type="ECO:0000256" key="7">
    <source>
        <dbReference type="ARBA" id="ARBA00023239"/>
    </source>
</evidence>
<keyword evidence="6" id="KW-0325">Glycoprotein</keyword>
<keyword evidence="3" id="KW-0547">Nucleotide-binding</keyword>
<evidence type="ECO:0000256" key="2">
    <source>
        <dbReference type="ARBA" id="ARBA00022692"/>
    </source>
</evidence>
<organism evidence="9 10">
    <name type="scientific">Polyplax serrata</name>
    <name type="common">Common mouse louse</name>
    <dbReference type="NCBI Taxonomy" id="468196"/>
    <lineage>
        <taxon>Eukaryota</taxon>
        <taxon>Metazoa</taxon>
        <taxon>Ecdysozoa</taxon>
        <taxon>Arthropoda</taxon>
        <taxon>Hexapoda</taxon>
        <taxon>Insecta</taxon>
        <taxon>Pterygota</taxon>
        <taxon>Neoptera</taxon>
        <taxon>Paraneoptera</taxon>
        <taxon>Psocodea</taxon>
        <taxon>Troctomorpha</taxon>
        <taxon>Phthiraptera</taxon>
        <taxon>Anoplura</taxon>
        <taxon>Polyplacidae</taxon>
        <taxon>Polyplax</taxon>
    </lineage>
</organism>
<gene>
    <name evidence="9" type="primary">GYC88E_1</name>
    <name evidence="9" type="ORF">RUM43_002304</name>
</gene>
<dbReference type="InterPro" id="IPR029787">
    <property type="entry name" value="Nucleotide_cyclase"/>
</dbReference>
<proteinExistence type="predicted"/>
<dbReference type="Gene3D" id="3.30.70.1230">
    <property type="entry name" value="Nucleotide cyclase"/>
    <property type="match status" value="1"/>
</dbReference>
<feature type="domain" description="Guanylate cyclase" evidence="8">
    <location>
        <begin position="1"/>
        <end position="32"/>
    </location>
</feature>
<name>A0AAN8NYM5_POLSC</name>
<evidence type="ECO:0000256" key="5">
    <source>
        <dbReference type="ARBA" id="ARBA00023136"/>
    </source>
</evidence>
<dbReference type="GO" id="GO:0001653">
    <property type="term" value="F:peptide receptor activity"/>
    <property type="evidence" value="ECO:0007669"/>
    <property type="project" value="TreeGrafter"/>
</dbReference>
<dbReference type="InterPro" id="IPR001054">
    <property type="entry name" value="A/G_cyclase"/>
</dbReference>
<dbReference type="PANTHER" id="PTHR11920:SF335">
    <property type="entry name" value="GUANYLATE CYCLASE"/>
    <property type="match status" value="1"/>
</dbReference>
<dbReference type="SUPFAM" id="SSF55073">
    <property type="entry name" value="Nucleotide cyclase"/>
    <property type="match status" value="1"/>
</dbReference>
<evidence type="ECO:0000259" key="8">
    <source>
        <dbReference type="PROSITE" id="PS50125"/>
    </source>
</evidence>
<sequence length="106" mass="11703">MHSGSVVGGVVGLKVPRYCLFGDTVNTAARMQTTSAPGKIHISNTTFKLLNPNLYQMESRGMIHIKGKGEMETYWLSNKVPETNKSNQESVVTKMMTRIEDGSKDP</sequence>
<keyword evidence="2" id="KW-0812">Transmembrane</keyword>
<dbReference type="InterPro" id="IPR050401">
    <property type="entry name" value="Cyclic_nucleotide_synthase"/>
</dbReference>
<keyword evidence="4" id="KW-1133">Transmembrane helix</keyword>
<evidence type="ECO:0000313" key="9">
    <source>
        <dbReference type="EMBL" id="KAK6628489.1"/>
    </source>
</evidence>
<comment type="subcellular location">
    <subcellularLocation>
        <location evidence="1">Membrane</location>
    </subcellularLocation>
</comment>
<evidence type="ECO:0000313" key="10">
    <source>
        <dbReference type="Proteomes" id="UP001372834"/>
    </source>
</evidence>
<dbReference type="GO" id="GO:0035556">
    <property type="term" value="P:intracellular signal transduction"/>
    <property type="evidence" value="ECO:0007669"/>
    <property type="project" value="InterPro"/>
</dbReference>
<evidence type="ECO:0000256" key="6">
    <source>
        <dbReference type="ARBA" id="ARBA00023180"/>
    </source>
</evidence>
<dbReference type="CDD" id="cd07302">
    <property type="entry name" value="CHD"/>
    <property type="match status" value="1"/>
</dbReference>
<dbReference type="Proteomes" id="UP001372834">
    <property type="component" value="Unassembled WGS sequence"/>
</dbReference>
<dbReference type="GO" id="GO:0004016">
    <property type="term" value="F:adenylate cyclase activity"/>
    <property type="evidence" value="ECO:0007669"/>
    <property type="project" value="TreeGrafter"/>
</dbReference>
<keyword evidence="5" id="KW-0472">Membrane</keyword>
<evidence type="ECO:0000256" key="1">
    <source>
        <dbReference type="ARBA" id="ARBA00004370"/>
    </source>
</evidence>
<reference evidence="9 10" key="1">
    <citation type="submission" date="2023-10" db="EMBL/GenBank/DDBJ databases">
        <title>Genomes of two closely related lineages of the louse Polyplax serrata with different host specificities.</title>
        <authorList>
            <person name="Martinu J."/>
            <person name="Tarabai H."/>
            <person name="Stefka J."/>
            <person name="Hypsa V."/>
        </authorList>
    </citation>
    <scope>NUCLEOTIDE SEQUENCE [LARGE SCALE GENOMIC DNA]</scope>
    <source>
        <strain evidence="9">HR10_N</strain>
    </source>
</reference>
<dbReference type="GO" id="GO:0000166">
    <property type="term" value="F:nucleotide binding"/>
    <property type="evidence" value="ECO:0007669"/>
    <property type="project" value="UniProtKB-KW"/>
</dbReference>
<dbReference type="PANTHER" id="PTHR11920">
    <property type="entry name" value="GUANYLYL CYCLASE"/>
    <property type="match status" value="1"/>
</dbReference>
<dbReference type="AlphaFoldDB" id="A0AAN8NYM5"/>
<dbReference type="GO" id="GO:0004383">
    <property type="term" value="F:guanylate cyclase activity"/>
    <property type="evidence" value="ECO:0007669"/>
    <property type="project" value="TreeGrafter"/>
</dbReference>
<dbReference type="GO" id="GO:0007168">
    <property type="term" value="P:receptor guanylyl cyclase signaling pathway"/>
    <property type="evidence" value="ECO:0007669"/>
    <property type="project" value="TreeGrafter"/>
</dbReference>